<evidence type="ECO:0000256" key="4">
    <source>
        <dbReference type="HAMAP-Rule" id="MF_00923"/>
    </source>
</evidence>
<comment type="subunit">
    <text evidence="4">Part of the Bam complex.</text>
</comment>
<dbReference type="EMBL" id="CP044205">
    <property type="protein sequence ID" value="QFY44109.1"/>
    <property type="molecule type" value="Genomic_DNA"/>
</dbReference>
<dbReference type="Proteomes" id="UP000325755">
    <property type="component" value="Chromosome"/>
</dbReference>
<dbReference type="GO" id="GO:0009279">
    <property type="term" value="C:cell outer membrane"/>
    <property type="evidence" value="ECO:0007669"/>
    <property type="project" value="UniProtKB-SubCell"/>
</dbReference>
<dbReference type="RefSeq" id="WP_153250077.1">
    <property type="nucleotide sequence ID" value="NZ_CP044205.1"/>
</dbReference>
<dbReference type="AlphaFoldDB" id="A0A5Q0BKK5"/>
<evidence type="ECO:0000256" key="3">
    <source>
        <dbReference type="ARBA" id="ARBA00023237"/>
    </source>
</evidence>
<comment type="similarity">
    <text evidence="4">Belongs to the BamB family.</text>
</comment>
<dbReference type="InterPro" id="IPR017687">
    <property type="entry name" value="BamB"/>
</dbReference>
<evidence type="ECO:0000256" key="1">
    <source>
        <dbReference type="ARBA" id="ARBA00022729"/>
    </source>
</evidence>
<keyword evidence="4" id="KW-0564">Palmitate</keyword>
<dbReference type="GO" id="GO:0043165">
    <property type="term" value="P:Gram-negative-bacterium-type cell outer membrane assembly"/>
    <property type="evidence" value="ECO:0007669"/>
    <property type="project" value="UniProtKB-UniRule"/>
</dbReference>
<dbReference type="SMART" id="SM00564">
    <property type="entry name" value="PQQ"/>
    <property type="match status" value="7"/>
</dbReference>
<dbReference type="InterPro" id="IPR018391">
    <property type="entry name" value="PQQ_b-propeller_rpt"/>
</dbReference>
<feature type="signal peptide" evidence="5">
    <location>
        <begin position="1"/>
        <end position="19"/>
    </location>
</feature>
<keyword evidence="2 4" id="KW-0472">Membrane</keyword>
<keyword evidence="4" id="KW-0449">Lipoprotein</keyword>
<gene>
    <name evidence="4 7" type="primary">bamB</name>
    <name evidence="7" type="ORF">F6R98_16945</name>
</gene>
<dbReference type="NCBIfam" id="TIGR03300">
    <property type="entry name" value="assembly_YfgL"/>
    <property type="match status" value="1"/>
</dbReference>
<dbReference type="Pfam" id="PF13360">
    <property type="entry name" value="PQQ_2"/>
    <property type="match status" value="1"/>
</dbReference>
<evidence type="ECO:0000313" key="7">
    <source>
        <dbReference type="EMBL" id="QFY44109.1"/>
    </source>
</evidence>
<dbReference type="InParanoid" id="A0A5Q0BKK5"/>
<reference evidence="7 8" key="1">
    <citation type="submission" date="2019-09" db="EMBL/GenBank/DDBJ databases">
        <title>Ecophysiology of the spiral-shaped methanotroph Methylospira mobilis as revealed by the complete genome sequence.</title>
        <authorList>
            <person name="Oshkin I.Y."/>
            <person name="Dedysh S.N."/>
            <person name="Miroshnikov K."/>
            <person name="Danilova O.V."/>
            <person name="Hakobyan A."/>
            <person name="Liesack W."/>
        </authorList>
    </citation>
    <scope>NUCLEOTIDE SEQUENCE [LARGE SCALE GENOMIC DNA]</scope>
    <source>
        <strain evidence="7 8">Shm1</strain>
    </source>
</reference>
<dbReference type="SUPFAM" id="SSF50998">
    <property type="entry name" value="Quinoprotein alcohol dehydrogenase-like"/>
    <property type="match status" value="1"/>
</dbReference>
<dbReference type="Gene3D" id="2.130.10.10">
    <property type="entry name" value="YVTN repeat-like/Quinoprotein amine dehydrogenase"/>
    <property type="match status" value="1"/>
</dbReference>
<dbReference type="OrthoDB" id="5173551at2"/>
<dbReference type="InterPro" id="IPR011047">
    <property type="entry name" value="Quinoprotein_ADH-like_sf"/>
</dbReference>
<evidence type="ECO:0000256" key="5">
    <source>
        <dbReference type="SAM" id="SignalP"/>
    </source>
</evidence>
<dbReference type="FunCoup" id="A0A5Q0BKK5">
    <property type="interactions" value="79"/>
</dbReference>
<dbReference type="KEGG" id="mmob:F6R98_16945"/>
<keyword evidence="3 4" id="KW-0998">Cell outer membrane</keyword>
<organism evidence="7 8">
    <name type="scientific">Candidatus Methylospira mobilis</name>
    <dbReference type="NCBI Taxonomy" id="1808979"/>
    <lineage>
        <taxon>Bacteria</taxon>
        <taxon>Pseudomonadati</taxon>
        <taxon>Pseudomonadota</taxon>
        <taxon>Gammaproteobacteria</taxon>
        <taxon>Methylococcales</taxon>
        <taxon>Methylococcaceae</taxon>
        <taxon>Candidatus Methylospira</taxon>
    </lineage>
</organism>
<dbReference type="InterPro" id="IPR015943">
    <property type="entry name" value="WD40/YVTN_repeat-like_dom_sf"/>
</dbReference>
<evidence type="ECO:0000259" key="6">
    <source>
        <dbReference type="Pfam" id="PF13360"/>
    </source>
</evidence>
<sequence length="395" mass="42722">MRIFLTLLLALLLSGCAGLDALKDAYTGLIEYVGGKDNAEPPHVLAEGFESLVPTRTLWSVELGNGSNEQYVNLVAAADETSVYAAERQGDLHAFKRLTGEPAWTQETGLEFSAGPALGDDKLILGTSNAEVVAYSTSDGSLLWKTVVSSEILAPPRVADGVVVVRGTDGHLTGLDEKTGATLWNYERPVPALMVRSRGASIVTNEFVIDGFASGKVIALSLDKGKLEWETTVALPHGRSEVDRLVDMDAAPVIQNGTLYISGYQGGVAAMSVREGEVQWREEKISTYTGLVANRRSLFLSDINSDVWSLDSRNGGDLWKQDELHQRRLTIPAMIKDYLVVGDFEGYLHILSQDDGGLLARVQVDDTPIDEAPLVYDDVIYVYSSGGKLSALTVD</sequence>
<dbReference type="PANTHER" id="PTHR34512">
    <property type="entry name" value="CELL SURFACE PROTEIN"/>
    <property type="match status" value="1"/>
</dbReference>
<dbReference type="HAMAP" id="MF_00923">
    <property type="entry name" value="OM_assembly_BamB"/>
    <property type="match status" value="1"/>
</dbReference>
<dbReference type="PANTHER" id="PTHR34512:SF30">
    <property type="entry name" value="OUTER MEMBRANE PROTEIN ASSEMBLY FACTOR BAMB"/>
    <property type="match status" value="1"/>
</dbReference>
<evidence type="ECO:0000313" key="8">
    <source>
        <dbReference type="Proteomes" id="UP000325755"/>
    </source>
</evidence>
<proteinExistence type="inferred from homology"/>
<comment type="subcellular location">
    <subcellularLocation>
        <location evidence="4">Cell outer membrane</location>
        <topology evidence="4">Lipid-anchor</topology>
    </subcellularLocation>
</comment>
<dbReference type="InterPro" id="IPR002372">
    <property type="entry name" value="PQQ_rpt_dom"/>
</dbReference>
<name>A0A5Q0BKK5_9GAMM</name>
<feature type="domain" description="Pyrrolo-quinoline quinone repeat" evidence="6">
    <location>
        <begin position="89"/>
        <end position="321"/>
    </location>
</feature>
<evidence type="ECO:0000256" key="2">
    <source>
        <dbReference type="ARBA" id="ARBA00023136"/>
    </source>
</evidence>
<protein>
    <recommendedName>
        <fullName evidence="4">Outer membrane protein assembly factor BamB</fullName>
    </recommendedName>
</protein>
<comment type="function">
    <text evidence="4">Part of the outer membrane protein assembly complex, which is involved in assembly and insertion of beta-barrel proteins into the outer membrane.</text>
</comment>
<accession>A0A5Q0BKK5</accession>
<feature type="chain" id="PRO_5029062120" description="Outer membrane protein assembly factor BamB" evidence="5">
    <location>
        <begin position="20"/>
        <end position="395"/>
    </location>
</feature>
<dbReference type="GO" id="GO:0051205">
    <property type="term" value="P:protein insertion into membrane"/>
    <property type="evidence" value="ECO:0007669"/>
    <property type="project" value="UniProtKB-UniRule"/>
</dbReference>
<keyword evidence="1 4" id="KW-0732">Signal</keyword>
<keyword evidence="8" id="KW-1185">Reference proteome</keyword>
<dbReference type="PROSITE" id="PS51257">
    <property type="entry name" value="PROKAR_LIPOPROTEIN"/>
    <property type="match status" value="1"/>
</dbReference>